<dbReference type="PANTHER" id="PTHR42783:SF3">
    <property type="entry name" value="GLUTAMATE SYNTHASE [NADPH] SMALL CHAIN-RELATED"/>
    <property type="match status" value="1"/>
</dbReference>
<dbReference type="PRINTS" id="PR00368">
    <property type="entry name" value="FADPNR"/>
</dbReference>
<dbReference type="InterPro" id="IPR023753">
    <property type="entry name" value="FAD/NAD-binding_dom"/>
</dbReference>
<evidence type="ECO:0000256" key="3">
    <source>
        <dbReference type="ARBA" id="ARBA00023014"/>
    </source>
</evidence>
<evidence type="ECO:0000259" key="4">
    <source>
        <dbReference type="PROSITE" id="PS51379"/>
    </source>
</evidence>
<dbReference type="Gene3D" id="3.30.70.20">
    <property type="match status" value="1"/>
</dbReference>
<dbReference type="PROSITE" id="PS51379">
    <property type="entry name" value="4FE4S_FER_2"/>
    <property type="match status" value="1"/>
</dbReference>
<dbReference type="InterPro" id="IPR009051">
    <property type="entry name" value="Helical_ferredxn"/>
</dbReference>
<evidence type="ECO:0000256" key="2">
    <source>
        <dbReference type="ARBA" id="ARBA00023004"/>
    </source>
</evidence>
<sequence length="582" mass="62873">MKDVRVNPFKCKACWNSEPGFRCVVPNAALYDIFRSQQKIRSGGSRKMPIPPCVAACPANICVQGYVGLTAAGLYDQAYRLIRSRVPFPHTLSLVCPQPCEGHCIHVNNGQPIAINALKRFVAERAVGRIRRKFLDELKSSIVGNGMSIAVVGAGPAGLTAAHDLRLRGYSVTVYEALENPGGMLYAGIPAFRLPRSVLDQEIKEILELGIELKTGVRIGQDIPVEELWKGHSAIFLAAGAHHGGMLKIPGAEAEGVMDALKFLREVNRGGRPRVGPRVAVIGGGDSALDAARVARRLGAEEVSLCYRRSRIEMPAHPDQVEQAEAEGIEIIEQAAPIRFLTQNERLISLESVRMELGALDGSGRRRPIPIPDSNFTVGIDTALVAIGQRPDSRFLKDLGLILDHRGWVEVGGLGMTSVERLFAGGDLVSGPSTVIEAIAAGKRAAGAIDRYLRGETAKAATFHTPHELKNVERYKPSHVSERVKTAQRDPSKRVSDFHLVDLGLTEMQVQAEARRCLVCGLCANCNACVDTFACPALLVSETGKIVIDGVLCNECGICAQLCPNDAIEVIEVEREEAVGAR</sequence>
<accession>A0A1F5UZ19</accession>
<dbReference type="SUPFAM" id="SSF46548">
    <property type="entry name" value="alpha-helical ferredoxin"/>
    <property type="match status" value="2"/>
</dbReference>
<dbReference type="PRINTS" id="PR00469">
    <property type="entry name" value="PNDRDTASEII"/>
</dbReference>
<dbReference type="Gene3D" id="1.10.1060.10">
    <property type="entry name" value="Alpha-helical ferredoxin"/>
    <property type="match status" value="1"/>
</dbReference>
<protein>
    <recommendedName>
        <fullName evidence="4">4Fe-4S ferredoxin-type domain-containing protein</fullName>
    </recommendedName>
</protein>
<dbReference type="GO" id="GO:0046872">
    <property type="term" value="F:metal ion binding"/>
    <property type="evidence" value="ECO:0007669"/>
    <property type="project" value="UniProtKB-KW"/>
</dbReference>
<dbReference type="GO" id="GO:0016491">
    <property type="term" value="F:oxidoreductase activity"/>
    <property type="evidence" value="ECO:0007669"/>
    <property type="project" value="InterPro"/>
</dbReference>
<dbReference type="GO" id="GO:0051536">
    <property type="term" value="F:iron-sulfur cluster binding"/>
    <property type="evidence" value="ECO:0007669"/>
    <property type="project" value="UniProtKB-KW"/>
</dbReference>
<organism evidence="5 6">
    <name type="scientific">Fraserbacteria sp. (strain RBG_16_55_9)</name>
    <dbReference type="NCBI Taxonomy" id="1817864"/>
    <lineage>
        <taxon>Bacteria</taxon>
        <taxon>Candidatus Fraseribacteriota</taxon>
    </lineage>
</organism>
<proteinExistence type="predicted"/>
<dbReference type="PROSITE" id="PS00198">
    <property type="entry name" value="4FE4S_FER_1"/>
    <property type="match status" value="1"/>
</dbReference>
<dbReference type="InterPro" id="IPR036188">
    <property type="entry name" value="FAD/NAD-bd_sf"/>
</dbReference>
<keyword evidence="1" id="KW-0479">Metal-binding</keyword>
<dbReference type="AlphaFoldDB" id="A0A1F5UZ19"/>
<dbReference type="Pfam" id="PF00037">
    <property type="entry name" value="Fer4"/>
    <property type="match status" value="1"/>
</dbReference>
<dbReference type="Proteomes" id="UP000179157">
    <property type="component" value="Unassembled WGS sequence"/>
</dbReference>
<evidence type="ECO:0000256" key="1">
    <source>
        <dbReference type="ARBA" id="ARBA00022723"/>
    </source>
</evidence>
<evidence type="ECO:0000313" key="6">
    <source>
        <dbReference type="Proteomes" id="UP000179157"/>
    </source>
</evidence>
<dbReference type="Pfam" id="PF07992">
    <property type="entry name" value="Pyr_redox_2"/>
    <property type="match status" value="1"/>
</dbReference>
<dbReference type="Pfam" id="PF14691">
    <property type="entry name" value="Fer4_20"/>
    <property type="match status" value="1"/>
</dbReference>
<dbReference type="PANTHER" id="PTHR42783">
    <property type="entry name" value="GLUTAMATE SYNTHASE [NADPH] SMALL CHAIN"/>
    <property type="match status" value="1"/>
</dbReference>
<reference evidence="5 6" key="1">
    <citation type="journal article" date="2016" name="Nat. Commun.">
        <title>Thousands of microbial genomes shed light on interconnected biogeochemical processes in an aquifer system.</title>
        <authorList>
            <person name="Anantharaman K."/>
            <person name="Brown C.T."/>
            <person name="Hug L.A."/>
            <person name="Sharon I."/>
            <person name="Castelle C.J."/>
            <person name="Probst A.J."/>
            <person name="Thomas B.C."/>
            <person name="Singh A."/>
            <person name="Wilkins M.J."/>
            <person name="Karaoz U."/>
            <person name="Brodie E.L."/>
            <person name="Williams K.H."/>
            <person name="Hubbard S.S."/>
            <person name="Banfield J.F."/>
        </authorList>
    </citation>
    <scope>NUCLEOTIDE SEQUENCE [LARGE SCALE GENOMIC DNA]</scope>
    <source>
        <strain evidence="6">RBG_16_55_9</strain>
    </source>
</reference>
<dbReference type="InterPro" id="IPR017896">
    <property type="entry name" value="4Fe4S_Fe-S-bd"/>
</dbReference>
<feature type="domain" description="4Fe-4S ferredoxin-type" evidence="4">
    <location>
        <begin position="544"/>
        <end position="573"/>
    </location>
</feature>
<dbReference type="InterPro" id="IPR017900">
    <property type="entry name" value="4Fe4S_Fe_S_CS"/>
</dbReference>
<dbReference type="InterPro" id="IPR028261">
    <property type="entry name" value="DPD_II"/>
</dbReference>
<dbReference type="SUPFAM" id="SSF51971">
    <property type="entry name" value="Nucleotide-binding domain"/>
    <property type="match status" value="1"/>
</dbReference>
<dbReference type="STRING" id="1817864.A2Z21_05880"/>
<dbReference type="Gene3D" id="3.50.50.60">
    <property type="entry name" value="FAD/NAD(P)-binding domain"/>
    <property type="match status" value="2"/>
</dbReference>
<keyword evidence="3" id="KW-0411">Iron-sulfur</keyword>
<name>A0A1F5UZ19_FRAXR</name>
<evidence type="ECO:0000313" key="5">
    <source>
        <dbReference type="EMBL" id="OGF56338.1"/>
    </source>
</evidence>
<comment type="caution">
    <text evidence="5">The sequence shown here is derived from an EMBL/GenBank/DDBJ whole genome shotgun (WGS) entry which is preliminary data.</text>
</comment>
<gene>
    <name evidence="5" type="ORF">A2Z21_05880</name>
</gene>
<keyword evidence="2" id="KW-0408">Iron</keyword>
<dbReference type="EMBL" id="MFGX01000037">
    <property type="protein sequence ID" value="OGF56338.1"/>
    <property type="molecule type" value="Genomic_DNA"/>
</dbReference>